<evidence type="ECO:0000313" key="5">
    <source>
        <dbReference type="Proteomes" id="UP000242525"/>
    </source>
</evidence>
<accession>A0A0J9XBT8</accession>
<dbReference type="OrthoDB" id="10262475at2759"/>
<keyword evidence="2" id="KW-0677">Repeat</keyword>
<dbReference type="SUPFAM" id="SSF50978">
    <property type="entry name" value="WD40 repeat-like"/>
    <property type="match status" value="1"/>
</dbReference>
<keyword evidence="1 3" id="KW-0853">WD repeat</keyword>
<keyword evidence="5" id="KW-1185">Reference proteome</keyword>
<feature type="repeat" description="WD" evidence="3">
    <location>
        <begin position="244"/>
        <end position="278"/>
    </location>
</feature>
<organism evidence="4 5">
    <name type="scientific">Geotrichum candidum</name>
    <name type="common">Oospora lactis</name>
    <name type="synonym">Dipodascus geotrichum</name>
    <dbReference type="NCBI Taxonomy" id="1173061"/>
    <lineage>
        <taxon>Eukaryota</taxon>
        <taxon>Fungi</taxon>
        <taxon>Dikarya</taxon>
        <taxon>Ascomycota</taxon>
        <taxon>Saccharomycotina</taxon>
        <taxon>Dipodascomycetes</taxon>
        <taxon>Dipodascales</taxon>
        <taxon>Dipodascaceae</taxon>
        <taxon>Geotrichum</taxon>
    </lineage>
</organism>
<evidence type="ECO:0000256" key="1">
    <source>
        <dbReference type="ARBA" id="ARBA00022574"/>
    </source>
</evidence>
<evidence type="ECO:0000256" key="2">
    <source>
        <dbReference type="ARBA" id="ARBA00022737"/>
    </source>
</evidence>
<dbReference type="PROSITE" id="PS50082">
    <property type="entry name" value="WD_REPEATS_2"/>
    <property type="match status" value="1"/>
</dbReference>
<dbReference type="InterPro" id="IPR001680">
    <property type="entry name" value="WD40_rpt"/>
</dbReference>
<dbReference type="Gene3D" id="2.130.10.10">
    <property type="entry name" value="YVTN repeat-like/Quinoprotein amine dehydrogenase"/>
    <property type="match status" value="1"/>
</dbReference>
<evidence type="ECO:0000256" key="3">
    <source>
        <dbReference type="PROSITE-ProRule" id="PRU00221"/>
    </source>
</evidence>
<dbReference type="EMBL" id="CCBN010000008">
    <property type="protein sequence ID" value="CDO54649.1"/>
    <property type="molecule type" value="Genomic_DNA"/>
</dbReference>
<dbReference type="Proteomes" id="UP000242525">
    <property type="component" value="Unassembled WGS sequence"/>
</dbReference>
<evidence type="ECO:0000313" key="4">
    <source>
        <dbReference type="EMBL" id="CDO54649.1"/>
    </source>
</evidence>
<reference evidence="4" key="1">
    <citation type="submission" date="2014-03" db="EMBL/GenBank/DDBJ databases">
        <authorList>
            <person name="Casaregola S."/>
        </authorList>
    </citation>
    <scope>NUCLEOTIDE SEQUENCE [LARGE SCALE GENOMIC DNA]</scope>
    <source>
        <strain evidence="4">CLIB 918</strain>
    </source>
</reference>
<dbReference type="Pfam" id="PF00400">
    <property type="entry name" value="WD40"/>
    <property type="match status" value="3"/>
</dbReference>
<name>A0A0J9XBT8_GEOCN</name>
<dbReference type="STRING" id="1173061.A0A0J9XBT8"/>
<dbReference type="SMART" id="SM00320">
    <property type="entry name" value="WD40"/>
    <property type="match status" value="3"/>
</dbReference>
<comment type="caution">
    <text evidence="4">The sequence shown here is derived from an EMBL/GenBank/DDBJ whole genome shotgun (WGS) entry which is preliminary data.</text>
</comment>
<dbReference type="PANTHER" id="PTHR10971">
    <property type="entry name" value="MRNA EXPORT FACTOR AND BUB3"/>
    <property type="match status" value="1"/>
</dbReference>
<dbReference type="InterPro" id="IPR036322">
    <property type="entry name" value="WD40_repeat_dom_sf"/>
</dbReference>
<dbReference type="InterPro" id="IPR015943">
    <property type="entry name" value="WD40/YVTN_repeat-like_dom_sf"/>
</dbReference>
<gene>
    <name evidence="4" type="ORF">BN980_GECA08s02518g</name>
</gene>
<dbReference type="AlphaFoldDB" id="A0A0J9XBT8"/>
<sequence>MTLIKLKDAPQDLISSVRFAPAGPILLTTSWDAQVRIYDARQDHGTLHSQITYKAPLLDACWDRTSGNSTAYVAGFERRVYALDVEQGKTTPIGRDHNRAIKAVVHHSESRSVISGSFDKTLQQTDTRTPAGESQIFQLPGKVFAMDSTDRHLVVGMSERLVHVYDLRNLRGGPLQQNESSLKYPTRTLRCIPNDVGYVNTSIEGRVAVEYFNLPGTPQHEKYAFKCHRIVDKSPNSVDTVTPVNAIAFHPTYGTFFSGGSDAVVCLWDFQARKRMKQYPRFPASVMALDVDSTGTMLAVGVSDDAYKENPIELGPAPKASAVFVRYLAADEARGKT</sequence>
<proteinExistence type="predicted"/>
<protein>
    <submittedName>
        <fullName evidence="4">Similar to Saccharomyces cerevisiae YER107C GLE2 Component of the Nup82 subcomplex of the nuclear pore complex</fullName>
    </submittedName>
</protein>